<proteinExistence type="predicted"/>
<keyword evidence="3" id="KW-1185">Reference proteome</keyword>
<keyword evidence="1" id="KW-0812">Transmembrane</keyword>
<keyword evidence="1" id="KW-0472">Membrane</keyword>
<evidence type="ECO:0000313" key="4">
    <source>
        <dbReference type="WBParaSite" id="ASIM_0000220001-mRNA-1"/>
    </source>
</evidence>
<evidence type="ECO:0000313" key="3">
    <source>
        <dbReference type="Proteomes" id="UP000267096"/>
    </source>
</evidence>
<sequence length="99" mass="11066">MSSDKVIRLRRGELIGKKWKVLEKLGEGGCGYVYKVQNIKTGVKAALKVESNFVVGGSVLKLEVQVSSKFIDKLSSKIILYYLNRFSYMIMTLFGAALN</sequence>
<reference evidence="2 3" key="2">
    <citation type="submission" date="2018-11" db="EMBL/GenBank/DDBJ databases">
        <authorList>
            <consortium name="Pathogen Informatics"/>
        </authorList>
    </citation>
    <scope>NUCLEOTIDE SEQUENCE [LARGE SCALE GENOMIC DNA]</scope>
</reference>
<dbReference type="Gene3D" id="3.30.200.20">
    <property type="entry name" value="Phosphorylase Kinase, domain 1"/>
    <property type="match status" value="1"/>
</dbReference>
<protein>
    <submittedName>
        <fullName evidence="4">Protein kinase domain-containing protein</fullName>
    </submittedName>
</protein>
<accession>A0A0M3J3T7</accession>
<evidence type="ECO:0000313" key="2">
    <source>
        <dbReference type="EMBL" id="VDK19600.1"/>
    </source>
</evidence>
<organism evidence="4">
    <name type="scientific">Anisakis simplex</name>
    <name type="common">Herring worm</name>
    <dbReference type="NCBI Taxonomy" id="6269"/>
    <lineage>
        <taxon>Eukaryota</taxon>
        <taxon>Metazoa</taxon>
        <taxon>Ecdysozoa</taxon>
        <taxon>Nematoda</taxon>
        <taxon>Chromadorea</taxon>
        <taxon>Rhabditida</taxon>
        <taxon>Spirurina</taxon>
        <taxon>Ascaridomorpha</taxon>
        <taxon>Ascaridoidea</taxon>
        <taxon>Anisakidae</taxon>
        <taxon>Anisakis</taxon>
        <taxon>Anisakis simplex complex</taxon>
    </lineage>
</organism>
<reference evidence="4" key="1">
    <citation type="submission" date="2017-02" db="UniProtKB">
        <authorList>
            <consortium name="WormBaseParasite"/>
        </authorList>
    </citation>
    <scope>IDENTIFICATION</scope>
</reference>
<dbReference type="WBParaSite" id="ASIM_0000220001-mRNA-1">
    <property type="protein sequence ID" value="ASIM_0000220001-mRNA-1"/>
    <property type="gene ID" value="ASIM_0000220001"/>
</dbReference>
<dbReference type="InterPro" id="IPR011009">
    <property type="entry name" value="Kinase-like_dom_sf"/>
</dbReference>
<gene>
    <name evidence="2" type="ORF">ASIM_LOCUS2071</name>
</gene>
<dbReference type="EMBL" id="UYRR01002568">
    <property type="protein sequence ID" value="VDK19600.1"/>
    <property type="molecule type" value="Genomic_DNA"/>
</dbReference>
<dbReference type="SUPFAM" id="SSF56112">
    <property type="entry name" value="Protein kinase-like (PK-like)"/>
    <property type="match status" value="1"/>
</dbReference>
<feature type="transmembrane region" description="Helical" evidence="1">
    <location>
        <begin position="78"/>
        <end position="98"/>
    </location>
</feature>
<keyword evidence="1" id="KW-1133">Transmembrane helix</keyword>
<dbReference type="OrthoDB" id="5979581at2759"/>
<dbReference type="Proteomes" id="UP000267096">
    <property type="component" value="Unassembled WGS sequence"/>
</dbReference>
<evidence type="ECO:0000256" key="1">
    <source>
        <dbReference type="SAM" id="Phobius"/>
    </source>
</evidence>
<name>A0A0M3J3T7_ANISI</name>
<dbReference type="AlphaFoldDB" id="A0A0M3J3T7"/>